<feature type="active site" description="Nucleophile" evidence="4">
    <location>
        <position position="45"/>
    </location>
</feature>
<dbReference type="PROSITE" id="PS51635">
    <property type="entry name" value="PNPLA"/>
    <property type="match status" value="1"/>
</dbReference>
<evidence type="ECO:0000313" key="7">
    <source>
        <dbReference type="EMBL" id="QTD46330.1"/>
    </source>
</evidence>
<dbReference type="GO" id="GO:0016042">
    <property type="term" value="P:lipid catabolic process"/>
    <property type="evidence" value="ECO:0007669"/>
    <property type="project" value="UniProtKB-UniRule"/>
</dbReference>
<keyword evidence="1 4" id="KW-0378">Hydrolase</keyword>
<proteinExistence type="predicted"/>
<reference evidence="7" key="1">
    <citation type="submission" date="2021-03" db="EMBL/GenBank/DDBJ databases">
        <title>Ottowia sp. 27C isolated from the cloaca of a Giant Asian pond turtle (Heosemys grandis).</title>
        <authorList>
            <person name="Spergser J."/>
            <person name="Busse H.-J."/>
        </authorList>
    </citation>
    <scope>NUCLEOTIDE SEQUENCE</scope>
    <source>
        <strain evidence="7">27C</strain>
    </source>
</reference>
<dbReference type="InterPro" id="IPR016035">
    <property type="entry name" value="Acyl_Trfase/lysoPLipase"/>
</dbReference>
<evidence type="ECO:0000256" key="4">
    <source>
        <dbReference type="PROSITE-ProRule" id="PRU01161"/>
    </source>
</evidence>
<keyword evidence="8" id="KW-1185">Reference proteome</keyword>
<sequence length="414" mass="43610">MSDTTPKTIHLALQGGGAHGAFTWGVLDALLLDGRLRFAGISGTSAGAVNAVALAHGWAQAVADKQDPHEGARAALARVWGKVMDLGAASESTARLTKLMMGALPGAFTKFSPYQTNPLDYNPLRQLIEAEIDFDRLARLKSPRVFVAATDVETGRAEIFAGRRLTAQAVMASACLPQLFQAPEIDGKTYWDGGYSANPALGPLVEMGETSDILLVQINPLKRAGKATTAAEITDRANDLTFNASLIAQMRTIALLNDAVARGIVGEGLKPLHMHRIDGGAALAEMPAASKISPQRATLEKLFELGQASAARWLKKHFDAVGEKGTVNLKRDYGDPLKLNFEPASDAGGESGTDDGGPDEAALQRFRWSPEEQRTAADVANQAAAAAVRAAGGQVAEREEAVPALDTQAAVAQA</sequence>
<dbReference type="PANTHER" id="PTHR14226:SF78">
    <property type="entry name" value="SLR0060 PROTEIN"/>
    <property type="match status" value="1"/>
</dbReference>
<dbReference type="SUPFAM" id="SSF52151">
    <property type="entry name" value="FabD/lysophospholipase-like"/>
    <property type="match status" value="1"/>
</dbReference>
<evidence type="ECO:0000256" key="5">
    <source>
        <dbReference type="SAM" id="MobiDB-lite"/>
    </source>
</evidence>
<dbReference type="PANTHER" id="PTHR14226">
    <property type="entry name" value="NEUROPATHY TARGET ESTERASE/SWISS CHEESE D.MELANOGASTER"/>
    <property type="match status" value="1"/>
</dbReference>
<evidence type="ECO:0000256" key="2">
    <source>
        <dbReference type="ARBA" id="ARBA00022963"/>
    </source>
</evidence>
<accession>A0A975CHK4</accession>
<name>A0A975CHK4_9BURK</name>
<dbReference type="RefSeq" id="WP_208010229.1">
    <property type="nucleotide sequence ID" value="NZ_CP071796.1"/>
</dbReference>
<feature type="region of interest" description="Disordered" evidence="5">
    <location>
        <begin position="341"/>
        <end position="380"/>
    </location>
</feature>
<evidence type="ECO:0000259" key="6">
    <source>
        <dbReference type="PROSITE" id="PS51635"/>
    </source>
</evidence>
<dbReference type="KEGG" id="otd:J1M35_05400"/>
<dbReference type="Gene3D" id="3.40.1090.10">
    <property type="entry name" value="Cytosolic phospholipase A2 catalytic domain"/>
    <property type="match status" value="2"/>
</dbReference>
<evidence type="ECO:0000313" key="8">
    <source>
        <dbReference type="Proteomes" id="UP000663903"/>
    </source>
</evidence>
<dbReference type="GO" id="GO:0016787">
    <property type="term" value="F:hydrolase activity"/>
    <property type="evidence" value="ECO:0007669"/>
    <property type="project" value="UniProtKB-UniRule"/>
</dbReference>
<feature type="active site" description="Proton acceptor" evidence="4">
    <location>
        <position position="192"/>
    </location>
</feature>
<organism evidence="7 8">
    <name type="scientific">Ottowia testudinis</name>
    <dbReference type="NCBI Taxonomy" id="2816950"/>
    <lineage>
        <taxon>Bacteria</taxon>
        <taxon>Pseudomonadati</taxon>
        <taxon>Pseudomonadota</taxon>
        <taxon>Betaproteobacteria</taxon>
        <taxon>Burkholderiales</taxon>
        <taxon>Comamonadaceae</taxon>
        <taxon>Ottowia</taxon>
    </lineage>
</organism>
<keyword evidence="2 4" id="KW-0442">Lipid degradation</keyword>
<keyword evidence="3 4" id="KW-0443">Lipid metabolism</keyword>
<feature type="domain" description="PNPLA" evidence="6">
    <location>
        <begin position="11"/>
        <end position="205"/>
    </location>
</feature>
<dbReference type="EMBL" id="CP071796">
    <property type="protein sequence ID" value="QTD46330.1"/>
    <property type="molecule type" value="Genomic_DNA"/>
</dbReference>
<feature type="short sequence motif" description="GXGXXG" evidence="4">
    <location>
        <begin position="15"/>
        <end position="20"/>
    </location>
</feature>
<feature type="short sequence motif" description="GXSXG" evidence="4">
    <location>
        <begin position="43"/>
        <end position="47"/>
    </location>
</feature>
<protein>
    <submittedName>
        <fullName evidence="7">Patatin-like phospholipase family protein</fullName>
    </submittedName>
</protein>
<evidence type="ECO:0000256" key="3">
    <source>
        <dbReference type="ARBA" id="ARBA00023098"/>
    </source>
</evidence>
<dbReference type="InterPro" id="IPR050301">
    <property type="entry name" value="NTE"/>
</dbReference>
<dbReference type="Pfam" id="PF01734">
    <property type="entry name" value="Patatin"/>
    <property type="match status" value="1"/>
</dbReference>
<evidence type="ECO:0000256" key="1">
    <source>
        <dbReference type="ARBA" id="ARBA00022801"/>
    </source>
</evidence>
<dbReference type="InterPro" id="IPR002641">
    <property type="entry name" value="PNPLA_dom"/>
</dbReference>
<dbReference type="AlphaFoldDB" id="A0A975CHK4"/>
<feature type="short sequence motif" description="DGA/G" evidence="4">
    <location>
        <begin position="192"/>
        <end position="194"/>
    </location>
</feature>
<dbReference type="Proteomes" id="UP000663903">
    <property type="component" value="Chromosome"/>
</dbReference>
<gene>
    <name evidence="7" type="ORF">J1M35_05400</name>
</gene>